<dbReference type="PANTHER" id="PTHR43405">
    <property type="entry name" value="GLYCOSYL HYDROLASE DIGH"/>
    <property type="match status" value="1"/>
</dbReference>
<evidence type="ECO:0000256" key="1">
    <source>
        <dbReference type="ARBA" id="ARBA00022729"/>
    </source>
</evidence>
<comment type="caution">
    <text evidence="3">The sequence shown here is derived from an EMBL/GenBank/DDBJ whole genome shotgun (WGS) entry which is preliminary data.</text>
</comment>
<dbReference type="InterPro" id="IPR003790">
    <property type="entry name" value="GHL10"/>
</dbReference>
<dbReference type="AlphaFoldDB" id="A0A0C1Y5R4"/>
<gene>
    <name evidence="3" type="ORF">QQ91_017085</name>
</gene>
<organism evidence="3">
    <name type="scientific">Lyngbya confervoides BDU141951</name>
    <dbReference type="NCBI Taxonomy" id="1574623"/>
    <lineage>
        <taxon>Bacteria</taxon>
        <taxon>Bacillati</taxon>
        <taxon>Cyanobacteriota</taxon>
        <taxon>Cyanophyceae</taxon>
        <taxon>Oscillatoriophycideae</taxon>
        <taxon>Oscillatoriales</taxon>
        <taxon>Microcoleaceae</taxon>
        <taxon>Lyngbya</taxon>
    </lineage>
</organism>
<feature type="domain" description="Glycosyl hydrolase-like 10" evidence="2">
    <location>
        <begin position="55"/>
        <end position="374"/>
    </location>
</feature>
<protein>
    <submittedName>
        <fullName evidence="3">Family 10 glycosylhydrolase</fullName>
    </submittedName>
</protein>
<evidence type="ECO:0000259" key="2">
    <source>
        <dbReference type="Pfam" id="PF02638"/>
    </source>
</evidence>
<dbReference type="InterPro" id="IPR052177">
    <property type="entry name" value="Divisome_Glycosyl_Hydrolase"/>
</dbReference>
<dbReference type="Pfam" id="PF02638">
    <property type="entry name" value="GHL10"/>
    <property type="match status" value="1"/>
</dbReference>
<dbReference type="Gene3D" id="3.20.20.80">
    <property type="entry name" value="Glycosidases"/>
    <property type="match status" value="1"/>
</dbReference>
<evidence type="ECO:0000313" key="3">
    <source>
        <dbReference type="EMBL" id="NEV68817.1"/>
    </source>
</evidence>
<dbReference type="PANTHER" id="PTHR43405:SF1">
    <property type="entry name" value="GLYCOSYL HYDROLASE DIGH"/>
    <property type="match status" value="1"/>
</dbReference>
<accession>A0A0C1Y5R4</accession>
<keyword evidence="1" id="KW-0732">Signal</keyword>
<dbReference type="EMBL" id="JTHE02000003">
    <property type="protein sequence ID" value="NEV68817.1"/>
    <property type="molecule type" value="Genomic_DNA"/>
</dbReference>
<proteinExistence type="predicted"/>
<sequence>MKGFRYFGLTILTALWLGLSQGSLWALPFGYPPDSGTPAPVPTAPSTPAHSPQRELRGVWLTNIDSAVLFSRQSVEHGLQQLADFHFNTVYPVVWNWGYTLYPSQIAEREIGYAQGLYPDFDGIGRNEELEAAQGDRDMLQEVITIGHQHHLTVIPWFEFGFMAPAKSPLAERHPDWLTQKRGALPAAQFSQEGDHNRVWLNPFHPHVQRFMLELLGELAENYDIDGIQFDDHFSLPVEFGYDPYTVSLYQREHGGQSPPANYSDPEWVRWRADKITDLMDLIFRTIKARRPNAVISISPNPAYFAYHYSLQDWPRWRDLGYVEELVVQVYRASLDSFRHTLRDRTLYDANRHVPTSIGILTGLRNAPVSASLIHQQVQTARSMGFQGVSFFFYESLWQVAPGETLSDRTRALQQLFAQPQPRAQI</sequence>
<dbReference type="SUPFAM" id="SSF51445">
    <property type="entry name" value="(Trans)glycosidases"/>
    <property type="match status" value="1"/>
</dbReference>
<dbReference type="InterPro" id="IPR017853">
    <property type="entry name" value="GH"/>
</dbReference>
<reference evidence="3" key="3">
    <citation type="submission" date="2020-02" db="EMBL/GenBank/DDBJ databases">
        <authorList>
            <person name="Sarangi A.N."/>
            <person name="Ghosh S."/>
            <person name="Mukherjee M."/>
            <person name="Tripathy S."/>
        </authorList>
    </citation>
    <scope>NUCLEOTIDE SEQUENCE</scope>
    <source>
        <strain evidence="3">BDU141951</strain>
    </source>
</reference>
<reference evidence="3" key="1">
    <citation type="submission" date="2014-11" db="EMBL/GenBank/DDBJ databases">
        <authorList>
            <person name="Malar M.C."/>
            <person name="Sen D."/>
            <person name="Tripathy S."/>
        </authorList>
    </citation>
    <scope>NUCLEOTIDE SEQUENCE</scope>
    <source>
        <strain evidence="3">BDU141951</strain>
    </source>
</reference>
<name>A0A0C1Y5R4_9CYAN</name>
<reference evidence="3" key="2">
    <citation type="journal article" date="2015" name="Genome Announc.">
        <title>Draft Genome Sequence of Filamentous Marine Cyanobacterium Lyngbya confervoides Strain BDU141951.</title>
        <authorList>
            <person name="Chandrababunaidu M.M."/>
            <person name="Sen D."/>
            <person name="Tripathy S."/>
        </authorList>
    </citation>
    <scope>NUCLEOTIDE SEQUENCE</scope>
    <source>
        <strain evidence="3">BDU141951</strain>
    </source>
</reference>